<comment type="caution">
    <text evidence="2">The sequence shown here is derived from an EMBL/GenBank/DDBJ whole genome shotgun (WGS) entry which is preliminary data.</text>
</comment>
<dbReference type="AlphaFoldDB" id="A0A832I1Y4"/>
<reference evidence="2" key="1">
    <citation type="journal article" date="2020" name="mSystems">
        <title>Genome- and Community-Level Interaction Insights into Carbon Utilization and Element Cycling Functions of Hydrothermarchaeota in Hydrothermal Sediment.</title>
        <authorList>
            <person name="Zhou Z."/>
            <person name="Liu Y."/>
            <person name="Xu W."/>
            <person name="Pan J."/>
            <person name="Luo Z.H."/>
            <person name="Li M."/>
        </authorList>
    </citation>
    <scope>NUCLEOTIDE SEQUENCE [LARGE SCALE GENOMIC DNA]</scope>
    <source>
        <strain evidence="2">SpSt-381</strain>
    </source>
</reference>
<protein>
    <submittedName>
        <fullName evidence="2">Uncharacterized protein</fullName>
    </submittedName>
</protein>
<accession>A0A832I1Y4</accession>
<sequence>MTGELRRSLPSWRAAEARVHRPGPWLLAAALVVILLVEVGQSSRVAELSLDLDRSRSALARAQARLEYVQAQLDRRTTRAELAPLAAELQLVPADAKQYVGLPAAYLAADEPADRGDDTAPLLAAAERVMHALVPEATARGRVMR</sequence>
<evidence type="ECO:0000313" key="2">
    <source>
        <dbReference type="EMBL" id="HGZ42206.1"/>
    </source>
</evidence>
<dbReference type="EMBL" id="DSQF01000003">
    <property type="protein sequence ID" value="HGZ42206.1"/>
    <property type="molecule type" value="Genomic_DNA"/>
</dbReference>
<keyword evidence="1" id="KW-0175">Coiled coil</keyword>
<evidence type="ECO:0000256" key="1">
    <source>
        <dbReference type="SAM" id="Coils"/>
    </source>
</evidence>
<name>A0A832I1Y4_UNCEI</name>
<organism evidence="2">
    <name type="scientific">Eiseniibacteriota bacterium</name>
    <dbReference type="NCBI Taxonomy" id="2212470"/>
    <lineage>
        <taxon>Bacteria</taxon>
        <taxon>Candidatus Eiseniibacteriota</taxon>
    </lineage>
</organism>
<feature type="coiled-coil region" evidence="1">
    <location>
        <begin position="45"/>
        <end position="72"/>
    </location>
</feature>
<proteinExistence type="predicted"/>
<gene>
    <name evidence="2" type="ORF">ENR23_02060</name>
</gene>